<feature type="domain" description="Casparian strip membrane protein" evidence="9">
    <location>
        <begin position="9"/>
        <end position="158"/>
    </location>
</feature>
<dbReference type="NCBIfam" id="TIGR01569">
    <property type="entry name" value="A_tha_TIGR01569"/>
    <property type="match status" value="1"/>
</dbReference>
<reference evidence="11" key="1">
    <citation type="submission" date="2025-08" db="UniProtKB">
        <authorList>
            <consortium name="RefSeq"/>
        </authorList>
    </citation>
    <scope>IDENTIFICATION</scope>
    <source>
        <strain evidence="11">OHB3-1</strain>
    </source>
</reference>
<keyword evidence="7 8" id="KW-0472">Membrane</keyword>
<name>A0A6J1DH36_MOMCH</name>
<comment type="subunit">
    <text evidence="3 8">Homodimer and heterodimers.</text>
</comment>
<evidence type="ECO:0000256" key="7">
    <source>
        <dbReference type="ARBA" id="ARBA00023136"/>
    </source>
</evidence>
<feature type="transmembrane region" description="Helical" evidence="8">
    <location>
        <begin position="51"/>
        <end position="68"/>
    </location>
</feature>
<accession>A0A6J1DH36</accession>
<dbReference type="OrthoDB" id="689315at2759"/>
<feature type="transmembrane region" description="Helical" evidence="8">
    <location>
        <begin position="142"/>
        <end position="172"/>
    </location>
</feature>
<dbReference type="PANTHER" id="PTHR33573:SF30">
    <property type="entry name" value="CASP-LIKE PROTEIN 2C1-RELATED"/>
    <property type="match status" value="1"/>
</dbReference>
<proteinExistence type="inferred from homology"/>
<evidence type="ECO:0000256" key="8">
    <source>
        <dbReference type="RuleBase" id="RU361233"/>
    </source>
</evidence>
<dbReference type="PANTHER" id="PTHR33573">
    <property type="entry name" value="CASP-LIKE PROTEIN 4A4"/>
    <property type="match status" value="1"/>
</dbReference>
<dbReference type="GeneID" id="111020824"/>
<evidence type="ECO:0000256" key="2">
    <source>
        <dbReference type="ARBA" id="ARBA00007651"/>
    </source>
</evidence>
<evidence type="ECO:0000256" key="3">
    <source>
        <dbReference type="ARBA" id="ARBA00011489"/>
    </source>
</evidence>
<sequence>MGFFGDPRTEGILRFCAIIGLILTVCLLGFDKQTTQIFHVDKKATFRSLRSLIVIMYVNSVAAGYNLLQLCKCWISAQPKLGASKLGAHYDIYIFWISFFLDQAIAYVIFAANTAGVEAALLAITGAYNLQWMKLCNRFTRFCFQAGGAFLCGYAASLTMAAISFISAFNLFTHYSPSHFLRPKSK</sequence>
<evidence type="ECO:0000313" key="10">
    <source>
        <dbReference type="Proteomes" id="UP000504603"/>
    </source>
</evidence>
<evidence type="ECO:0000313" key="11">
    <source>
        <dbReference type="RefSeq" id="XP_022153293.1"/>
    </source>
</evidence>
<dbReference type="RefSeq" id="XP_022153293.1">
    <property type="nucleotide sequence ID" value="XM_022297601.1"/>
</dbReference>
<evidence type="ECO:0000256" key="6">
    <source>
        <dbReference type="ARBA" id="ARBA00022989"/>
    </source>
</evidence>
<feature type="transmembrane region" description="Helical" evidence="8">
    <location>
        <begin position="12"/>
        <end position="30"/>
    </location>
</feature>
<organism evidence="10 11">
    <name type="scientific">Momordica charantia</name>
    <name type="common">Bitter gourd</name>
    <name type="synonym">Balsam pear</name>
    <dbReference type="NCBI Taxonomy" id="3673"/>
    <lineage>
        <taxon>Eukaryota</taxon>
        <taxon>Viridiplantae</taxon>
        <taxon>Streptophyta</taxon>
        <taxon>Embryophyta</taxon>
        <taxon>Tracheophyta</taxon>
        <taxon>Spermatophyta</taxon>
        <taxon>Magnoliopsida</taxon>
        <taxon>eudicotyledons</taxon>
        <taxon>Gunneridae</taxon>
        <taxon>Pentapetalae</taxon>
        <taxon>rosids</taxon>
        <taxon>fabids</taxon>
        <taxon>Cucurbitales</taxon>
        <taxon>Cucurbitaceae</taxon>
        <taxon>Momordiceae</taxon>
        <taxon>Momordica</taxon>
    </lineage>
</organism>
<protein>
    <recommendedName>
        <fullName evidence="8">CASP-like protein</fullName>
    </recommendedName>
</protein>
<dbReference type="GO" id="GO:0005886">
    <property type="term" value="C:plasma membrane"/>
    <property type="evidence" value="ECO:0007669"/>
    <property type="project" value="UniProtKB-SubCell"/>
</dbReference>
<keyword evidence="5 8" id="KW-0812">Transmembrane</keyword>
<evidence type="ECO:0000256" key="1">
    <source>
        <dbReference type="ARBA" id="ARBA00004651"/>
    </source>
</evidence>
<dbReference type="AlphaFoldDB" id="A0A6J1DH36"/>
<gene>
    <name evidence="11" type="primary">LOC111020824</name>
</gene>
<dbReference type="InterPro" id="IPR006459">
    <property type="entry name" value="CASP/CASPL"/>
</dbReference>
<evidence type="ECO:0000259" key="9">
    <source>
        <dbReference type="Pfam" id="PF04535"/>
    </source>
</evidence>
<comment type="similarity">
    <text evidence="2 8">Belongs to the Casparian strip membrane proteins (CASP) family.</text>
</comment>
<dbReference type="Proteomes" id="UP000504603">
    <property type="component" value="Unplaced"/>
</dbReference>
<keyword evidence="6 8" id="KW-1133">Transmembrane helix</keyword>
<dbReference type="InterPro" id="IPR006702">
    <property type="entry name" value="CASP_dom"/>
</dbReference>
<keyword evidence="4 8" id="KW-1003">Cell membrane</keyword>
<keyword evidence="10" id="KW-1185">Reference proteome</keyword>
<comment type="subcellular location">
    <subcellularLocation>
        <location evidence="1 8">Cell membrane</location>
        <topology evidence="1 8">Multi-pass membrane protein</topology>
    </subcellularLocation>
</comment>
<dbReference type="KEGG" id="mcha:111020824"/>
<evidence type="ECO:0000256" key="5">
    <source>
        <dbReference type="ARBA" id="ARBA00022692"/>
    </source>
</evidence>
<dbReference type="Pfam" id="PF04535">
    <property type="entry name" value="CASP_dom"/>
    <property type="match status" value="1"/>
</dbReference>
<evidence type="ECO:0000256" key="4">
    <source>
        <dbReference type="ARBA" id="ARBA00022475"/>
    </source>
</evidence>
<feature type="transmembrane region" description="Helical" evidence="8">
    <location>
        <begin position="104"/>
        <end position="130"/>
    </location>
</feature>